<evidence type="ECO:0000256" key="7">
    <source>
        <dbReference type="ARBA" id="ARBA00022777"/>
    </source>
</evidence>
<dbReference type="CDD" id="cd00075">
    <property type="entry name" value="HATPase"/>
    <property type="match status" value="1"/>
</dbReference>
<dbReference type="SUPFAM" id="SSF158472">
    <property type="entry name" value="HAMP domain-like"/>
    <property type="match status" value="1"/>
</dbReference>
<comment type="caution">
    <text evidence="13">The sequence shown here is derived from an EMBL/GenBank/DDBJ whole genome shotgun (WGS) entry which is preliminary data.</text>
</comment>
<evidence type="ECO:0000256" key="8">
    <source>
        <dbReference type="ARBA" id="ARBA00022840"/>
    </source>
</evidence>
<dbReference type="SUPFAM" id="SSF47384">
    <property type="entry name" value="Homodimeric domain of signal transducing histidine kinase"/>
    <property type="match status" value="1"/>
</dbReference>
<dbReference type="GO" id="GO:0000155">
    <property type="term" value="F:phosphorelay sensor kinase activity"/>
    <property type="evidence" value="ECO:0007669"/>
    <property type="project" value="InterPro"/>
</dbReference>
<dbReference type="GO" id="GO:0030295">
    <property type="term" value="F:protein kinase activator activity"/>
    <property type="evidence" value="ECO:0007669"/>
    <property type="project" value="TreeGrafter"/>
</dbReference>
<dbReference type="PROSITE" id="PS50885">
    <property type="entry name" value="HAMP"/>
    <property type="match status" value="1"/>
</dbReference>
<dbReference type="PANTHER" id="PTHR42878:SF7">
    <property type="entry name" value="SENSOR HISTIDINE KINASE GLRK"/>
    <property type="match status" value="1"/>
</dbReference>
<reference evidence="13" key="1">
    <citation type="journal article" date="2021" name="PeerJ">
        <title>Extensive microbial diversity within the chicken gut microbiome revealed by metagenomics and culture.</title>
        <authorList>
            <person name="Gilroy R."/>
            <person name="Ravi A."/>
            <person name="Getino M."/>
            <person name="Pursley I."/>
            <person name="Horton D.L."/>
            <person name="Alikhan N.F."/>
            <person name="Baker D."/>
            <person name="Gharbi K."/>
            <person name="Hall N."/>
            <person name="Watson M."/>
            <person name="Adriaenssens E.M."/>
            <person name="Foster-Nyarko E."/>
            <person name="Jarju S."/>
            <person name="Secka A."/>
            <person name="Antonio M."/>
            <person name="Oren A."/>
            <person name="Chaudhuri R.R."/>
            <person name="La Ragione R."/>
            <person name="Hildebrand F."/>
            <person name="Pallen M.J."/>
        </authorList>
    </citation>
    <scope>NUCLEOTIDE SEQUENCE</scope>
    <source>
        <strain evidence="13">CHK188-5543</strain>
    </source>
</reference>
<dbReference type="SMART" id="SM00387">
    <property type="entry name" value="HATPase_c"/>
    <property type="match status" value="1"/>
</dbReference>
<dbReference type="Pfam" id="PF02518">
    <property type="entry name" value="HATPase_c"/>
    <property type="match status" value="1"/>
</dbReference>
<feature type="transmembrane region" description="Helical" evidence="10">
    <location>
        <begin position="100"/>
        <end position="120"/>
    </location>
</feature>
<keyword evidence="9" id="KW-0902">Two-component regulatory system</keyword>
<dbReference type="CDD" id="cd00082">
    <property type="entry name" value="HisKA"/>
    <property type="match status" value="1"/>
</dbReference>
<evidence type="ECO:0000256" key="5">
    <source>
        <dbReference type="ARBA" id="ARBA00022679"/>
    </source>
</evidence>
<keyword evidence="10" id="KW-0812">Transmembrane</keyword>
<sequence length="407" mass="46581">KFATDQIQGLVDFLVGMMERFDLTPQEVLPLVQEQADFAAFYTNKAQLPEYFRGLEMEPMRLYFQIESTSSAWVMPMEGGFFYVQAFNQENGQLVQFHWLLMRALLLSAAIASICLVVVLRRAVRPIKKLDAAIQEVARGNFDVSVDHKSRDEMGHVVRNFNWMVRELRNIEYLRKDFVSSVSHEFKTPIAAIRGGVKLLTSTPFSQLSREKFQKYTGLIYKEANRMDSLSSNLLRLSSLENQSAMQKTTRFSLDEQIRQTILLMENQWSAKGISLDIQLDRVELQGDQELIQQVWINLLSNAIKFTGPEGNISIKLREQGQYAMVEIADDGIGMTQETQRRIFEKFYQEDRSRSREGNGLGMSIVKRILDLHRGAIAYQSAPGEGTICRVRLPLREESIQTGEGLS</sequence>
<dbReference type="GO" id="GO:0007234">
    <property type="term" value="P:osmosensory signaling via phosphorelay pathway"/>
    <property type="evidence" value="ECO:0007669"/>
    <property type="project" value="TreeGrafter"/>
</dbReference>
<keyword evidence="7 13" id="KW-0418">Kinase</keyword>
<keyword evidence="6" id="KW-0547">Nucleotide-binding</keyword>
<feature type="domain" description="Histidine kinase" evidence="11">
    <location>
        <begin position="181"/>
        <end position="397"/>
    </location>
</feature>
<evidence type="ECO:0000256" key="4">
    <source>
        <dbReference type="ARBA" id="ARBA00022553"/>
    </source>
</evidence>
<keyword evidence="5" id="KW-0808">Transferase</keyword>
<dbReference type="EC" id="2.7.13.3" evidence="3"/>
<dbReference type="PRINTS" id="PR00344">
    <property type="entry name" value="BCTRLSENSOR"/>
</dbReference>
<dbReference type="InterPro" id="IPR003594">
    <property type="entry name" value="HATPase_dom"/>
</dbReference>
<comment type="subcellular location">
    <subcellularLocation>
        <location evidence="2">Membrane</location>
    </subcellularLocation>
</comment>
<dbReference type="InterPro" id="IPR036097">
    <property type="entry name" value="HisK_dim/P_sf"/>
</dbReference>
<dbReference type="Gene3D" id="3.30.565.10">
    <property type="entry name" value="Histidine kinase-like ATPase, C-terminal domain"/>
    <property type="match status" value="1"/>
</dbReference>
<evidence type="ECO:0000313" key="14">
    <source>
        <dbReference type="Proteomes" id="UP000886800"/>
    </source>
</evidence>
<dbReference type="EMBL" id="DXES01000121">
    <property type="protein sequence ID" value="HIX65667.1"/>
    <property type="molecule type" value="Genomic_DNA"/>
</dbReference>
<reference evidence="13" key="2">
    <citation type="submission" date="2021-04" db="EMBL/GenBank/DDBJ databases">
        <authorList>
            <person name="Gilroy R."/>
        </authorList>
    </citation>
    <scope>NUCLEOTIDE SEQUENCE</scope>
    <source>
        <strain evidence="13">CHK188-5543</strain>
    </source>
</reference>
<feature type="domain" description="HAMP" evidence="12">
    <location>
        <begin position="121"/>
        <end position="173"/>
    </location>
</feature>
<dbReference type="SUPFAM" id="SSF55874">
    <property type="entry name" value="ATPase domain of HSP90 chaperone/DNA topoisomerase II/histidine kinase"/>
    <property type="match status" value="1"/>
</dbReference>
<evidence type="ECO:0000256" key="1">
    <source>
        <dbReference type="ARBA" id="ARBA00000085"/>
    </source>
</evidence>
<proteinExistence type="predicted"/>
<dbReference type="PANTHER" id="PTHR42878">
    <property type="entry name" value="TWO-COMPONENT HISTIDINE KINASE"/>
    <property type="match status" value="1"/>
</dbReference>
<dbReference type="CDD" id="cd06225">
    <property type="entry name" value="HAMP"/>
    <property type="match status" value="1"/>
</dbReference>
<dbReference type="InterPro" id="IPR004358">
    <property type="entry name" value="Sig_transdc_His_kin-like_C"/>
</dbReference>
<dbReference type="Pfam" id="PF00512">
    <property type="entry name" value="HisKA"/>
    <property type="match status" value="1"/>
</dbReference>
<dbReference type="PROSITE" id="PS50109">
    <property type="entry name" value="HIS_KIN"/>
    <property type="match status" value="1"/>
</dbReference>
<comment type="catalytic activity">
    <reaction evidence="1">
        <text>ATP + protein L-histidine = ADP + protein N-phospho-L-histidine.</text>
        <dbReference type="EC" id="2.7.13.3"/>
    </reaction>
</comment>
<dbReference type="InterPro" id="IPR003661">
    <property type="entry name" value="HisK_dim/P_dom"/>
</dbReference>
<name>A0A9D2B811_9FIRM</name>
<dbReference type="Gene3D" id="6.10.340.10">
    <property type="match status" value="1"/>
</dbReference>
<dbReference type="GO" id="GO:0016020">
    <property type="term" value="C:membrane"/>
    <property type="evidence" value="ECO:0007669"/>
    <property type="project" value="UniProtKB-SubCell"/>
</dbReference>
<dbReference type="Gene3D" id="1.10.287.130">
    <property type="match status" value="1"/>
</dbReference>
<organism evidence="13 14">
    <name type="scientific">Candidatus Anaerotruncus excrementipullorum</name>
    <dbReference type="NCBI Taxonomy" id="2838465"/>
    <lineage>
        <taxon>Bacteria</taxon>
        <taxon>Bacillati</taxon>
        <taxon>Bacillota</taxon>
        <taxon>Clostridia</taxon>
        <taxon>Eubacteriales</taxon>
        <taxon>Oscillospiraceae</taxon>
        <taxon>Anaerotruncus</taxon>
    </lineage>
</organism>
<dbReference type="Proteomes" id="UP000886800">
    <property type="component" value="Unassembled WGS sequence"/>
</dbReference>
<dbReference type="InterPro" id="IPR050351">
    <property type="entry name" value="BphY/WalK/GraS-like"/>
</dbReference>
<dbReference type="FunFam" id="3.30.565.10:FF:000006">
    <property type="entry name" value="Sensor histidine kinase WalK"/>
    <property type="match status" value="1"/>
</dbReference>
<dbReference type="GO" id="GO:0005524">
    <property type="term" value="F:ATP binding"/>
    <property type="evidence" value="ECO:0007669"/>
    <property type="project" value="UniProtKB-KW"/>
</dbReference>
<evidence type="ECO:0000259" key="12">
    <source>
        <dbReference type="PROSITE" id="PS50885"/>
    </source>
</evidence>
<evidence type="ECO:0000256" key="2">
    <source>
        <dbReference type="ARBA" id="ARBA00004370"/>
    </source>
</evidence>
<evidence type="ECO:0000256" key="6">
    <source>
        <dbReference type="ARBA" id="ARBA00022741"/>
    </source>
</evidence>
<accession>A0A9D2B811</accession>
<dbReference type="SMART" id="SM00388">
    <property type="entry name" value="HisKA"/>
    <property type="match status" value="1"/>
</dbReference>
<dbReference type="SMART" id="SM00304">
    <property type="entry name" value="HAMP"/>
    <property type="match status" value="1"/>
</dbReference>
<dbReference type="InterPro" id="IPR003660">
    <property type="entry name" value="HAMP_dom"/>
</dbReference>
<feature type="non-terminal residue" evidence="13">
    <location>
        <position position="1"/>
    </location>
</feature>
<keyword evidence="4" id="KW-0597">Phosphoprotein</keyword>
<evidence type="ECO:0000313" key="13">
    <source>
        <dbReference type="EMBL" id="HIX65667.1"/>
    </source>
</evidence>
<protein>
    <recommendedName>
        <fullName evidence="3">histidine kinase</fullName>
        <ecNumber evidence="3">2.7.13.3</ecNumber>
    </recommendedName>
</protein>
<evidence type="ECO:0000256" key="10">
    <source>
        <dbReference type="SAM" id="Phobius"/>
    </source>
</evidence>
<dbReference type="InterPro" id="IPR036890">
    <property type="entry name" value="HATPase_C_sf"/>
</dbReference>
<evidence type="ECO:0000259" key="11">
    <source>
        <dbReference type="PROSITE" id="PS50109"/>
    </source>
</evidence>
<dbReference type="Pfam" id="PF00672">
    <property type="entry name" value="HAMP"/>
    <property type="match status" value="1"/>
</dbReference>
<keyword evidence="10" id="KW-0472">Membrane</keyword>
<dbReference type="InterPro" id="IPR005467">
    <property type="entry name" value="His_kinase_dom"/>
</dbReference>
<gene>
    <name evidence="13" type="ORF">H9736_05400</name>
</gene>
<keyword evidence="10" id="KW-1133">Transmembrane helix</keyword>
<evidence type="ECO:0000256" key="9">
    <source>
        <dbReference type="ARBA" id="ARBA00023012"/>
    </source>
</evidence>
<dbReference type="GO" id="GO:0000156">
    <property type="term" value="F:phosphorelay response regulator activity"/>
    <property type="evidence" value="ECO:0007669"/>
    <property type="project" value="TreeGrafter"/>
</dbReference>
<evidence type="ECO:0000256" key="3">
    <source>
        <dbReference type="ARBA" id="ARBA00012438"/>
    </source>
</evidence>
<dbReference type="AlphaFoldDB" id="A0A9D2B811"/>
<keyword evidence="8" id="KW-0067">ATP-binding</keyword>